<dbReference type="Proteomes" id="UP001145114">
    <property type="component" value="Unassembled WGS sequence"/>
</dbReference>
<reference evidence="1" key="1">
    <citation type="submission" date="2022-06" db="EMBL/GenBank/DDBJ databases">
        <title>Phylogenomic reconstructions and comparative analyses of Kickxellomycotina fungi.</title>
        <authorList>
            <person name="Reynolds N.K."/>
            <person name="Stajich J.E."/>
            <person name="Barry K."/>
            <person name="Grigoriev I.V."/>
            <person name="Crous P."/>
            <person name="Smith M.E."/>
        </authorList>
    </citation>
    <scope>NUCLEOTIDE SEQUENCE</scope>
    <source>
        <strain evidence="1">RSA 2271</strain>
    </source>
</reference>
<proteinExistence type="predicted"/>
<keyword evidence="2" id="KW-1185">Reference proteome</keyword>
<organism evidence="1 2">
    <name type="scientific">Spiromyces aspiralis</name>
    <dbReference type="NCBI Taxonomy" id="68401"/>
    <lineage>
        <taxon>Eukaryota</taxon>
        <taxon>Fungi</taxon>
        <taxon>Fungi incertae sedis</taxon>
        <taxon>Zoopagomycota</taxon>
        <taxon>Kickxellomycotina</taxon>
        <taxon>Kickxellomycetes</taxon>
        <taxon>Kickxellales</taxon>
        <taxon>Kickxellaceae</taxon>
        <taxon>Spiromyces</taxon>
    </lineage>
</organism>
<accession>A0ACC1HQG9</accession>
<evidence type="ECO:0000313" key="1">
    <source>
        <dbReference type="EMBL" id="KAJ1677620.1"/>
    </source>
</evidence>
<dbReference type="EMBL" id="JAMZIH010002174">
    <property type="protein sequence ID" value="KAJ1677620.1"/>
    <property type="molecule type" value="Genomic_DNA"/>
</dbReference>
<comment type="caution">
    <text evidence="1">The sequence shown here is derived from an EMBL/GenBank/DDBJ whole genome shotgun (WGS) entry which is preliminary data.</text>
</comment>
<gene>
    <name evidence="1" type="ORF">EV182_005788</name>
</gene>
<evidence type="ECO:0000313" key="2">
    <source>
        <dbReference type="Proteomes" id="UP001145114"/>
    </source>
</evidence>
<feature type="non-terminal residue" evidence="1">
    <location>
        <position position="473"/>
    </location>
</feature>
<name>A0ACC1HQG9_9FUNG</name>
<sequence length="473" mass="53903">MAHEESVPVYEFGLALLKVYRGLKMSWKGIKLFEDVILEHGRAKVAQPRAEMPGNVREHDSLLTTRHCMVLLRAALDSNDLQKCVEVLALMRDHGINPSRAFLLKLMHGFLNTHSLDLFEIVYRYVRDTLKRPLSVALYTRWMQIMAHHGDAEGVRDALADMQWMGQVPAPHHYSILIQTLSARGFVDQAMDVVKQLHGINSPVRPTVDMYVSLIEACVISGQIERAEEQLEWLLEGYLLPPARIPTRAFNNVMIAHLYRGDGLSAARIYRRMLECGVKPNQYTYSMLMHAHAWEGDLDACKQLLADMVKQGIEPDAAIYTIIIAGYSLKNDLRGAEQTFRLMCRLRDRWEAHKYMEAAGRPSWKMRSALPVERLAVSEHDNPSQRREQGGDSQPETTDKDTSAAEDAMVAAAKTKVQQFVIDPVVYITMMQMYRNSRRLNRVIDMWSSLLADYPILRWDPRKASPSSGGNQE</sequence>
<protein>
    <submittedName>
        <fullName evidence="1">Uncharacterized protein</fullName>
    </submittedName>
</protein>